<feature type="domain" description="DUF3533" evidence="2">
    <location>
        <begin position="22"/>
        <end position="420"/>
    </location>
</feature>
<gene>
    <name evidence="3" type="ORF">DMC30DRAFT_420051</name>
</gene>
<dbReference type="OrthoDB" id="2140105at2759"/>
<comment type="caution">
    <text evidence="3">The sequence shown here is derived from an EMBL/GenBank/DDBJ whole genome shotgun (WGS) entry which is preliminary data.</text>
</comment>
<keyword evidence="1" id="KW-0812">Transmembrane</keyword>
<feature type="transmembrane region" description="Helical" evidence="1">
    <location>
        <begin position="407"/>
        <end position="428"/>
    </location>
</feature>
<accession>A0A5C5FK20</accession>
<evidence type="ECO:0000256" key="1">
    <source>
        <dbReference type="SAM" id="Phobius"/>
    </source>
</evidence>
<dbReference type="EMBL" id="SOZI01000236">
    <property type="protein sequence ID" value="TNY17157.1"/>
    <property type="molecule type" value="Genomic_DNA"/>
</dbReference>
<keyword evidence="1" id="KW-1133">Transmembrane helix</keyword>
<feature type="transmembrane region" description="Helical" evidence="1">
    <location>
        <begin position="245"/>
        <end position="267"/>
    </location>
</feature>
<keyword evidence="1" id="KW-0472">Membrane</keyword>
<dbReference type="AlphaFoldDB" id="A0A5C5FK20"/>
<evidence type="ECO:0000313" key="3">
    <source>
        <dbReference type="EMBL" id="TNY17157.1"/>
    </source>
</evidence>
<evidence type="ECO:0000313" key="4">
    <source>
        <dbReference type="Proteomes" id="UP000311382"/>
    </source>
</evidence>
<organism evidence="3 4">
    <name type="scientific">Rhodotorula diobovata</name>
    <dbReference type="NCBI Taxonomy" id="5288"/>
    <lineage>
        <taxon>Eukaryota</taxon>
        <taxon>Fungi</taxon>
        <taxon>Dikarya</taxon>
        <taxon>Basidiomycota</taxon>
        <taxon>Pucciniomycotina</taxon>
        <taxon>Microbotryomycetes</taxon>
        <taxon>Sporidiobolales</taxon>
        <taxon>Sporidiobolaceae</taxon>
        <taxon>Rhodotorula</taxon>
    </lineage>
</organism>
<feature type="transmembrane region" description="Helical" evidence="1">
    <location>
        <begin position="351"/>
        <end position="369"/>
    </location>
</feature>
<dbReference type="GO" id="GO:0016020">
    <property type="term" value="C:membrane"/>
    <property type="evidence" value="ECO:0007669"/>
    <property type="project" value="TreeGrafter"/>
</dbReference>
<dbReference type="PANTHER" id="PTHR34814">
    <property type="entry name" value="NITROSOGUANIDINE RESISTANCE PROTEIN SNG1"/>
    <property type="match status" value="1"/>
</dbReference>
<dbReference type="PANTHER" id="PTHR34814:SF1">
    <property type="entry name" value="NITROSOGUANIDINE RESISTANCE PROTEIN SNG1"/>
    <property type="match status" value="1"/>
</dbReference>
<dbReference type="Pfam" id="PF12051">
    <property type="entry name" value="DUF3533"/>
    <property type="match status" value="1"/>
</dbReference>
<feature type="transmembrane region" description="Helical" evidence="1">
    <location>
        <begin position="12"/>
        <end position="35"/>
    </location>
</feature>
<sequence length="450" mass="49131">MDPTLREGRRTFLKSAALGLALTTLCMFCVLPIYWGSYFRQPQNKYRLTVGLIDLDSPGAAAAGRTPVLGPALTSAPSRISYEYPLGYQVLDNTPFDISGATGGTPRGLDVHQWAADAVLDEDHFAIVIANANATASAVQAFEQLVGGAAQASYMGSGALSFYYSEARNFETMDQWVSPGVTRLINDYVIPAAASSLVAQLAPGLGGLSDAAYGAINQTALASVLSRPFGESTWNLRPVDQFAGIPASTVGLLYLLVFTYFISLFAFNARQPLESKLTLSSLLAVRLVVPIIQYVFISLWISLVTLAFGVSFSRYFSGGSGFPLFWLSNFLAQWAAGMPMEIALSLLGPRYTAFFLIFWIILNVSVVFYDLANIDHFYSYGFVTPIYQATQNAKTIMFGTKRRFAQYYGIEAAWVVVGTVALAAVVVLQRKKAERQARQEQAKRKEGKEQ</sequence>
<keyword evidence="4" id="KW-1185">Reference proteome</keyword>
<dbReference type="STRING" id="5288.A0A5C5FK20"/>
<protein>
    <recommendedName>
        <fullName evidence="2">DUF3533 domain-containing protein</fullName>
    </recommendedName>
</protein>
<feature type="transmembrane region" description="Helical" evidence="1">
    <location>
        <begin position="324"/>
        <end position="344"/>
    </location>
</feature>
<dbReference type="InterPro" id="IPR022703">
    <property type="entry name" value="DUF3533"/>
</dbReference>
<dbReference type="InterPro" id="IPR053001">
    <property type="entry name" value="MNNG_permease-like"/>
</dbReference>
<name>A0A5C5FK20_9BASI</name>
<dbReference type="Proteomes" id="UP000311382">
    <property type="component" value="Unassembled WGS sequence"/>
</dbReference>
<evidence type="ECO:0000259" key="2">
    <source>
        <dbReference type="Pfam" id="PF12051"/>
    </source>
</evidence>
<feature type="transmembrane region" description="Helical" evidence="1">
    <location>
        <begin position="287"/>
        <end position="312"/>
    </location>
</feature>
<proteinExistence type="predicted"/>
<reference evidence="3 4" key="1">
    <citation type="submission" date="2019-03" db="EMBL/GenBank/DDBJ databases">
        <title>Rhodosporidium diobovatum UCD-FST 08-225 genome sequencing, assembly, and annotation.</title>
        <authorList>
            <person name="Fakankun I.U."/>
            <person name="Fristensky B."/>
            <person name="Levin D.B."/>
        </authorList>
    </citation>
    <scope>NUCLEOTIDE SEQUENCE [LARGE SCALE GENOMIC DNA]</scope>
    <source>
        <strain evidence="3 4">UCD-FST 08-225</strain>
    </source>
</reference>